<evidence type="ECO:0000313" key="1">
    <source>
        <dbReference type="EMBL" id="CAK75804.1"/>
    </source>
</evidence>
<name>A0CYD7_PARTE</name>
<dbReference type="RefSeq" id="XP_001443201.1">
    <property type="nucleotide sequence ID" value="XM_001443164.1"/>
</dbReference>
<reference evidence="1 2" key="1">
    <citation type="journal article" date="2006" name="Nature">
        <title>Global trends of whole-genome duplications revealed by the ciliate Paramecium tetraurelia.</title>
        <authorList>
            <consortium name="Genoscope"/>
            <person name="Aury J.-M."/>
            <person name="Jaillon O."/>
            <person name="Duret L."/>
            <person name="Noel B."/>
            <person name="Jubin C."/>
            <person name="Porcel B.M."/>
            <person name="Segurens B."/>
            <person name="Daubin V."/>
            <person name="Anthouard V."/>
            <person name="Aiach N."/>
            <person name="Arnaiz O."/>
            <person name="Billaut A."/>
            <person name="Beisson J."/>
            <person name="Blanc I."/>
            <person name="Bouhouche K."/>
            <person name="Camara F."/>
            <person name="Duharcourt S."/>
            <person name="Guigo R."/>
            <person name="Gogendeau D."/>
            <person name="Katinka M."/>
            <person name="Keller A.-M."/>
            <person name="Kissmehl R."/>
            <person name="Klotz C."/>
            <person name="Koll F."/>
            <person name="Le Moue A."/>
            <person name="Lepere C."/>
            <person name="Malinsky S."/>
            <person name="Nowacki M."/>
            <person name="Nowak J.K."/>
            <person name="Plattner H."/>
            <person name="Poulain J."/>
            <person name="Ruiz F."/>
            <person name="Serrano V."/>
            <person name="Zagulski M."/>
            <person name="Dessen P."/>
            <person name="Betermier M."/>
            <person name="Weissenbach J."/>
            <person name="Scarpelli C."/>
            <person name="Schachter V."/>
            <person name="Sperling L."/>
            <person name="Meyer E."/>
            <person name="Cohen J."/>
            <person name="Wincker P."/>
        </authorList>
    </citation>
    <scope>NUCLEOTIDE SEQUENCE [LARGE SCALE GENOMIC DNA]</scope>
    <source>
        <strain evidence="1 2">Stock d4-2</strain>
    </source>
</reference>
<keyword evidence="2" id="KW-1185">Reference proteome</keyword>
<sequence>MFQIKFLGRFFSGSKDKQGVSCEHQTNQNQNINGNSYKCMKQLKQKFQSCQHEVEYYCLKRINLVTNVLSFVIKYCRMEIGVKKKCYESCLLNIDNGQELNKNKLCEHFLQSKDICQEQQKQCNQEINVLLDCGHTAISKCWEREEFKKTFACKQICMKQRSCGHSFNNIYAINPAESKDLAIIWILVWRNVEIISVLHVKKQ</sequence>
<organism evidence="1 2">
    <name type="scientific">Paramecium tetraurelia</name>
    <dbReference type="NCBI Taxonomy" id="5888"/>
    <lineage>
        <taxon>Eukaryota</taxon>
        <taxon>Sar</taxon>
        <taxon>Alveolata</taxon>
        <taxon>Ciliophora</taxon>
        <taxon>Intramacronucleata</taxon>
        <taxon>Oligohymenophorea</taxon>
        <taxon>Peniculida</taxon>
        <taxon>Parameciidae</taxon>
        <taxon>Paramecium</taxon>
    </lineage>
</organism>
<dbReference type="AlphaFoldDB" id="A0CYD7"/>
<proteinExistence type="predicted"/>
<dbReference type="EMBL" id="CT868219">
    <property type="protein sequence ID" value="CAK75804.1"/>
    <property type="molecule type" value="Genomic_DNA"/>
</dbReference>
<dbReference type="GeneID" id="5028986"/>
<dbReference type="KEGG" id="ptm:GSPATT00011404001"/>
<dbReference type="Proteomes" id="UP000000600">
    <property type="component" value="Unassembled WGS sequence"/>
</dbReference>
<protein>
    <submittedName>
        <fullName evidence="1">Uncharacterized protein</fullName>
    </submittedName>
</protein>
<evidence type="ECO:0000313" key="2">
    <source>
        <dbReference type="Proteomes" id="UP000000600"/>
    </source>
</evidence>
<accession>A0CYD7</accession>
<dbReference type="HOGENOM" id="CLU_1351185_0_0_1"/>
<gene>
    <name evidence="1" type="ORF">GSPATT00011404001</name>
</gene>
<dbReference type="OrthoDB" id="536399at2759"/>
<dbReference type="InParanoid" id="A0CYD7"/>